<proteinExistence type="predicted"/>
<dbReference type="Proteomes" id="UP000694558">
    <property type="component" value="Unassembled WGS sequence"/>
</dbReference>
<dbReference type="Ensembl" id="ENSSMAT00000074955.1">
    <property type="protein sequence ID" value="ENSSMAP00000041380.1"/>
    <property type="gene ID" value="ENSSMAG00000029780.1"/>
</dbReference>
<protein>
    <submittedName>
        <fullName evidence="1">Uncharacterized protein</fullName>
    </submittedName>
</protein>
<organism evidence="1 2">
    <name type="scientific">Scophthalmus maximus</name>
    <name type="common">Turbot</name>
    <name type="synonym">Psetta maxima</name>
    <dbReference type="NCBI Taxonomy" id="52904"/>
    <lineage>
        <taxon>Eukaryota</taxon>
        <taxon>Metazoa</taxon>
        <taxon>Chordata</taxon>
        <taxon>Craniata</taxon>
        <taxon>Vertebrata</taxon>
        <taxon>Euteleostomi</taxon>
        <taxon>Actinopterygii</taxon>
        <taxon>Neopterygii</taxon>
        <taxon>Teleostei</taxon>
        <taxon>Neoteleostei</taxon>
        <taxon>Acanthomorphata</taxon>
        <taxon>Carangaria</taxon>
        <taxon>Pleuronectiformes</taxon>
        <taxon>Pleuronectoidei</taxon>
        <taxon>Scophthalmidae</taxon>
        <taxon>Scophthalmus</taxon>
    </lineage>
</organism>
<dbReference type="AlphaFoldDB" id="A0A8D3C272"/>
<evidence type="ECO:0000313" key="1">
    <source>
        <dbReference type="Ensembl" id="ENSSMAP00000041380.1"/>
    </source>
</evidence>
<evidence type="ECO:0000313" key="2">
    <source>
        <dbReference type="Proteomes" id="UP000694558"/>
    </source>
</evidence>
<dbReference type="GeneTree" id="ENSGT00940000177140"/>
<name>A0A8D3C272_SCOMX</name>
<reference evidence="1" key="1">
    <citation type="submission" date="2025-08" db="UniProtKB">
        <authorList>
            <consortium name="Ensembl"/>
        </authorList>
    </citation>
    <scope>IDENTIFICATION</scope>
</reference>
<sequence>MPRGKSHHRSIAAKRRIAERKLEMTPQFACPDNFAQHGTGYRHKIEEWEDSEHTNHKHKLVVPPLDPDKKFVLLVGDSHLRSIADGWVAMPEGHMSFGVLSTPGASADDLRMEVLGTKCRTPDAVCVLAPGNNLTSSPGICAASADFNMLLSSVKSRWPTVGIFLYLIKEVQQDILRQEFHRVAALTEYYPLKKRFLWSKDDVHLSDTDGMPVLVQLLWSAAYLHLEDTLPKPAISPPRAPPPRFSPKVVVKGKVRVPRPPPNPFEWTLVGSSNRVISYTCYIGMAECFIPLTPLYFSSEILAAMDKVVPSDLGESVQKDEQNRCTSKFEFV</sequence>
<accession>A0A8D3C272</accession>